<dbReference type="InterPro" id="IPR031322">
    <property type="entry name" value="Shikimate/glucono_kinase"/>
</dbReference>
<dbReference type="InterPro" id="IPR027417">
    <property type="entry name" value="P-loop_NTPase"/>
</dbReference>
<protein>
    <recommendedName>
        <fullName evidence="7">Shikimate kinase</fullName>
        <shortName evidence="7">SK</shortName>
        <ecNumber evidence="7">2.7.1.71</ecNumber>
    </recommendedName>
</protein>
<evidence type="ECO:0000313" key="9">
    <source>
        <dbReference type="Proteomes" id="UP001250214"/>
    </source>
</evidence>
<evidence type="ECO:0000256" key="5">
    <source>
        <dbReference type="ARBA" id="ARBA00022840"/>
    </source>
</evidence>
<dbReference type="EMBL" id="JAVLVT010000001">
    <property type="protein sequence ID" value="MDS1269417.1"/>
    <property type="molecule type" value="Genomic_DNA"/>
</dbReference>
<dbReference type="Pfam" id="PF01202">
    <property type="entry name" value="SKI"/>
    <property type="match status" value="1"/>
</dbReference>
<evidence type="ECO:0000256" key="7">
    <source>
        <dbReference type="HAMAP-Rule" id="MF_00109"/>
    </source>
</evidence>
<dbReference type="RefSeq" id="WP_310910888.1">
    <property type="nucleotide sequence ID" value="NZ_JAVLVT010000001.1"/>
</dbReference>
<dbReference type="SUPFAM" id="SSF52540">
    <property type="entry name" value="P-loop containing nucleoside triphosphate hydrolases"/>
    <property type="match status" value="1"/>
</dbReference>
<dbReference type="Gene3D" id="3.40.50.300">
    <property type="entry name" value="P-loop containing nucleotide triphosphate hydrolases"/>
    <property type="match status" value="1"/>
</dbReference>
<accession>A0ABU2H350</accession>
<comment type="cofactor">
    <cofactor evidence="7">
        <name>Mg(2+)</name>
        <dbReference type="ChEBI" id="CHEBI:18420"/>
    </cofactor>
    <text evidence="7">Binds 1 Mg(2+) ion per subunit.</text>
</comment>
<dbReference type="CDD" id="cd00464">
    <property type="entry name" value="SK"/>
    <property type="match status" value="1"/>
</dbReference>
<keyword evidence="2 7" id="KW-0808">Transferase</keyword>
<dbReference type="Proteomes" id="UP001250214">
    <property type="component" value="Unassembled WGS sequence"/>
</dbReference>
<name>A0ABU2H350_9ACTN</name>
<dbReference type="GO" id="GO:0004765">
    <property type="term" value="F:shikimate kinase activity"/>
    <property type="evidence" value="ECO:0007669"/>
    <property type="project" value="UniProtKB-EC"/>
</dbReference>
<keyword evidence="7" id="KW-0963">Cytoplasm</keyword>
<dbReference type="HAMAP" id="MF_00109">
    <property type="entry name" value="Shikimate_kinase"/>
    <property type="match status" value="1"/>
</dbReference>
<comment type="subcellular location">
    <subcellularLocation>
        <location evidence="7">Cytoplasm</location>
    </subcellularLocation>
</comment>
<feature type="binding site" evidence="7">
    <location>
        <begin position="13"/>
        <end position="18"/>
    </location>
    <ligand>
        <name>ATP</name>
        <dbReference type="ChEBI" id="CHEBI:30616"/>
    </ligand>
</feature>
<feature type="binding site" evidence="7">
    <location>
        <position position="17"/>
    </location>
    <ligand>
        <name>Mg(2+)</name>
        <dbReference type="ChEBI" id="CHEBI:18420"/>
    </ligand>
</feature>
<comment type="caution">
    <text evidence="8">The sequence shown here is derived from an EMBL/GenBank/DDBJ whole genome shotgun (WGS) entry which is preliminary data.</text>
</comment>
<comment type="pathway">
    <text evidence="7">Metabolic intermediate biosynthesis; chorismate biosynthesis; chorismate from D-erythrose 4-phosphate and phosphoenolpyruvate: step 5/7.</text>
</comment>
<comment type="function">
    <text evidence="7">Catalyzes the specific phosphorylation of the 3-hydroxyl group of shikimic acid using ATP as a cosubstrate.</text>
</comment>
<comment type="catalytic activity">
    <reaction evidence="7">
        <text>shikimate + ATP = 3-phosphoshikimate + ADP + H(+)</text>
        <dbReference type="Rhea" id="RHEA:13121"/>
        <dbReference type="ChEBI" id="CHEBI:15378"/>
        <dbReference type="ChEBI" id="CHEBI:30616"/>
        <dbReference type="ChEBI" id="CHEBI:36208"/>
        <dbReference type="ChEBI" id="CHEBI:145989"/>
        <dbReference type="ChEBI" id="CHEBI:456216"/>
        <dbReference type="EC" id="2.7.1.71"/>
    </reaction>
</comment>
<keyword evidence="9" id="KW-1185">Reference proteome</keyword>
<keyword evidence="1 7" id="KW-0028">Amino-acid biosynthesis</keyword>
<keyword evidence="6 7" id="KW-0057">Aromatic amino acid biosynthesis</keyword>
<feature type="binding site" evidence="7">
    <location>
        <position position="153"/>
    </location>
    <ligand>
        <name>ATP</name>
        <dbReference type="ChEBI" id="CHEBI:30616"/>
    </ligand>
</feature>
<feature type="binding site" evidence="7">
    <location>
        <position position="59"/>
    </location>
    <ligand>
        <name>substrate</name>
    </ligand>
</feature>
<keyword evidence="5 7" id="KW-0067">ATP-binding</keyword>
<evidence type="ECO:0000256" key="3">
    <source>
        <dbReference type="ARBA" id="ARBA00022741"/>
    </source>
</evidence>
<comment type="subunit">
    <text evidence="7">Monomer.</text>
</comment>
<keyword evidence="7" id="KW-0479">Metal-binding</keyword>
<dbReference type="PANTHER" id="PTHR21087">
    <property type="entry name" value="SHIKIMATE KINASE"/>
    <property type="match status" value="1"/>
</dbReference>
<proteinExistence type="inferred from homology"/>
<feature type="binding site" evidence="7">
    <location>
        <position position="35"/>
    </location>
    <ligand>
        <name>substrate</name>
    </ligand>
</feature>
<evidence type="ECO:0000256" key="6">
    <source>
        <dbReference type="ARBA" id="ARBA00023141"/>
    </source>
</evidence>
<dbReference type="EC" id="2.7.1.71" evidence="7"/>
<reference evidence="9" key="1">
    <citation type="submission" date="2023-07" db="EMBL/GenBank/DDBJ databases">
        <title>Novel species in the genus Lipingzhangella isolated from Sambhar Salt Lake.</title>
        <authorList>
            <person name="Jiya N."/>
            <person name="Kajale S."/>
            <person name="Sharma A."/>
        </authorList>
    </citation>
    <scope>NUCLEOTIDE SEQUENCE [LARGE SCALE GENOMIC DNA]</scope>
    <source>
        <strain evidence="9">LS1_29</strain>
    </source>
</reference>
<sequence>MGAPLAVLIGAPGAGKSSVGSLLAERLGVRFVDTDAVIEDRAGKAIGDIFVEDGENTFRELERVVVAETLHTATGVVALGGGAALREETQQELAGHHVVYLEVPFEEAVKRVGLAKARPLLAGNPRAQLKKLLQERTPVYERLASTTVSTADQHPEEIVDTIVLGLAQSGVGEAEE</sequence>
<evidence type="ECO:0000313" key="8">
    <source>
        <dbReference type="EMBL" id="MDS1269417.1"/>
    </source>
</evidence>
<evidence type="ECO:0000256" key="1">
    <source>
        <dbReference type="ARBA" id="ARBA00022605"/>
    </source>
</evidence>
<keyword evidence="7" id="KW-0460">Magnesium</keyword>
<comment type="similarity">
    <text evidence="7">Belongs to the shikimate kinase family.</text>
</comment>
<dbReference type="InterPro" id="IPR000623">
    <property type="entry name" value="Shikimate_kinase/TSH1"/>
</dbReference>
<organism evidence="8 9">
    <name type="scientific">Lipingzhangella rawalii</name>
    <dbReference type="NCBI Taxonomy" id="2055835"/>
    <lineage>
        <taxon>Bacteria</taxon>
        <taxon>Bacillati</taxon>
        <taxon>Actinomycetota</taxon>
        <taxon>Actinomycetes</taxon>
        <taxon>Streptosporangiales</taxon>
        <taxon>Nocardiopsidaceae</taxon>
        <taxon>Lipingzhangella</taxon>
    </lineage>
</organism>
<feature type="binding site" evidence="7">
    <location>
        <position position="81"/>
    </location>
    <ligand>
        <name>substrate</name>
    </ligand>
</feature>
<feature type="binding site" evidence="7">
    <location>
        <position position="136"/>
    </location>
    <ligand>
        <name>substrate</name>
    </ligand>
</feature>
<dbReference type="PANTHER" id="PTHR21087:SF16">
    <property type="entry name" value="SHIKIMATE KINASE 1, CHLOROPLASTIC"/>
    <property type="match status" value="1"/>
</dbReference>
<feature type="binding site" evidence="7">
    <location>
        <position position="118"/>
    </location>
    <ligand>
        <name>ATP</name>
        <dbReference type="ChEBI" id="CHEBI:30616"/>
    </ligand>
</feature>
<evidence type="ECO:0000256" key="2">
    <source>
        <dbReference type="ARBA" id="ARBA00022679"/>
    </source>
</evidence>
<gene>
    <name evidence="7" type="primary">aroK</name>
    <name evidence="8" type="ORF">RIF23_03805</name>
</gene>
<dbReference type="PRINTS" id="PR01100">
    <property type="entry name" value="SHIKIMTKNASE"/>
</dbReference>
<evidence type="ECO:0000256" key="4">
    <source>
        <dbReference type="ARBA" id="ARBA00022777"/>
    </source>
</evidence>
<keyword evidence="4 7" id="KW-0418">Kinase</keyword>
<keyword evidence="3 7" id="KW-0547">Nucleotide-binding</keyword>